<dbReference type="InParanoid" id="A0A4W3HKJ7"/>
<feature type="region of interest" description="Disordered" evidence="1">
    <location>
        <begin position="87"/>
        <end position="233"/>
    </location>
</feature>
<reference evidence="3" key="3">
    <citation type="journal article" date="2014" name="Nature">
        <title>Elephant shark genome provides unique insights into gnathostome evolution.</title>
        <authorList>
            <consortium name="International Elephant Shark Genome Sequencing Consortium"/>
            <person name="Venkatesh B."/>
            <person name="Lee A.P."/>
            <person name="Ravi V."/>
            <person name="Maurya A.K."/>
            <person name="Lian M.M."/>
            <person name="Swann J.B."/>
            <person name="Ohta Y."/>
            <person name="Flajnik M.F."/>
            <person name="Sutoh Y."/>
            <person name="Kasahara M."/>
            <person name="Hoon S."/>
            <person name="Gangu V."/>
            <person name="Roy S.W."/>
            <person name="Irimia M."/>
            <person name="Korzh V."/>
            <person name="Kondrychyn I."/>
            <person name="Lim Z.W."/>
            <person name="Tay B.H."/>
            <person name="Tohari S."/>
            <person name="Kong K.W."/>
            <person name="Ho S."/>
            <person name="Lorente-Galdos B."/>
            <person name="Quilez J."/>
            <person name="Marques-Bonet T."/>
            <person name="Raney B.J."/>
            <person name="Ingham P.W."/>
            <person name="Tay A."/>
            <person name="Hillier L.W."/>
            <person name="Minx P."/>
            <person name="Boehm T."/>
            <person name="Wilson R.K."/>
            <person name="Brenner S."/>
            <person name="Warren W.C."/>
        </authorList>
    </citation>
    <scope>NUCLEOTIDE SEQUENCE [LARGE SCALE GENOMIC DNA]</scope>
</reference>
<dbReference type="Ensembl" id="ENSCMIT00000010272.1">
    <property type="protein sequence ID" value="ENSCMIP00000010004.1"/>
    <property type="gene ID" value="ENSCMIG00000005277.1"/>
</dbReference>
<proteinExistence type="predicted"/>
<sequence>MVLPCPGILTGSSRLRGECSTTELQDKNPMFRSRLKNVVTVNASSCMTCGLCVFQGSGLGLTALLPQAKNLTVKETNRPLLPHVFTKRDKAAVKPSGGGSGGSKLPVTPTPTPSPSAIKAASKSAAKQLARHIMNEEPSEEEGDEEVSFFSLPDSRPQPLPLGPRTDTLPSERLPLAPGAGAEEPPELRDPLNPADAPLEFTRGAYAGGSHQGAVLGRQPAGPDYSGFPSPSSEQGQAYQVSVCLLSPPVFSQLLITCHSQGKGLRSDRRLGKTS</sequence>
<evidence type="ECO:0000256" key="1">
    <source>
        <dbReference type="SAM" id="MobiDB-lite"/>
    </source>
</evidence>
<accession>A0A4W3HKJ7</accession>
<dbReference type="Proteomes" id="UP000314986">
    <property type="component" value="Unassembled WGS sequence"/>
</dbReference>
<evidence type="ECO:0000313" key="2">
    <source>
        <dbReference type="Ensembl" id="ENSCMIP00000010004.1"/>
    </source>
</evidence>
<dbReference type="OMA" id="RHIMNEE"/>
<reference evidence="3" key="1">
    <citation type="journal article" date="2006" name="Science">
        <title>Ancient noncoding elements conserved in the human genome.</title>
        <authorList>
            <person name="Venkatesh B."/>
            <person name="Kirkness E.F."/>
            <person name="Loh Y.H."/>
            <person name="Halpern A.L."/>
            <person name="Lee A.P."/>
            <person name="Johnson J."/>
            <person name="Dandona N."/>
            <person name="Viswanathan L.D."/>
            <person name="Tay A."/>
            <person name="Venter J.C."/>
            <person name="Strausberg R.L."/>
            <person name="Brenner S."/>
        </authorList>
    </citation>
    <scope>NUCLEOTIDE SEQUENCE [LARGE SCALE GENOMIC DNA]</scope>
</reference>
<feature type="compositionally biased region" description="Low complexity" evidence="1">
    <location>
        <begin position="115"/>
        <end position="127"/>
    </location>
</feature>
<protein>
    <submittedName>
        <fullName evidence="2">Uncharacterized protein</fullName>
    </submittedName>
</protein>
<name>A0A4W3HKJ7_CALMI</name>
<feature type="compositionally biased region" description="Acidic residues" evidence="1">
    <location>
        <begin position="137"/>
        <end position="147"/>
    </location>
</feature>
<reference evidence="3" key="2">
    <citation type="journal article" date="2007" name="PLoS Biol.">
        <title>Survey sequencing and comparative analysis of the elephant shark (Callorhinchus milii) genome.</title>
        <authorList>
            <person name="Venkatesh B."/>
            <person name="Kirkness E.F."/>
            <person name="Loh Y.H."/>
            <person name="Halpern A.L."/>
            <person name="Lee A.P."/>
            <person name="Johnson J."/>
            <person name="Dandona N."/>
            <person name="Viswanathan L.D."/>
            <person name="Tay A."/>
            <person name="Venter J.C."/>
            <person name="Strausberg R.L."/>
            <person name="Brenner S."/>
        </authorList>
    </citation>
    <scope>NUCLEOTIDE SEQUENCE [LARGE SCALE GENOMIC DNA]</scope>
</reference>
<reference evidence="2" key="5">
    <citation type="submission" date="2025-09" db="UniProtKB">
        <authorList>
            <consortium name="Ensembl"/>
        </authorList>
    </citation>
    <scope>IDENTIFICATION</scope>
</reference>
<keyword evidence="3" id="KW-1185">Reference proteome</keyword>
<evidence type="ECO:0000313" key="3">
    <source>
        <dbReference type="Proteomes" id="UP000314986"/>
    </source>
</evidence>
<reference evidence="2" key="4">
    <citation type="submission" date="2025-08" db="UniProtKB">
        <authorList>
            <consortium name="Ensembl"/>
        </authorList>
    </citation>
    <scope>IDENTIFICATION</scope>
</reference>
<feature type="compositionally biased region" description="Low complexity" evidence="1">
    <location>
        <begin position="174"/>
        <end position="183"/>
    </location>
</feature>
<dbReference type="STRING" id="7868.ENSCMIP00000010004"/>
<organism evidence="2 3">
    <name type="scientific">Callorhinchus milii</name>
    <name type="common">Ghost shark</name>
    <dbReference type="NCBI Taxonomy" id="7868"/>
    <lineage>
        <taxon>Eukaryota</taxon>
        <taxon>Metazoa</taxon>
        <taxon>Chordata</taxon>
        <taxon>Craniata</taxon>
        <taxon>Vertebrata</taxon>
        <taxon>Chondrichthyes</taxon>
        <taxon>Holocephali</taxon>
        <taxon>Chimaeriformes</taxon>
        <taxon>Callorhinchidae</taxon>
        <taxon>Callorhinchus</taxon>
    </lineage>
</organism>
<dbReference type="AlphaFoldDB" id="A0A4W3HKJ7"/>